<dbReference type="PANTHER" id="PTHR21089">
    <property type="entry name" value="SHIKIMATE DEHYDROGENASE"/>
    <property type="match status" value="1"/>
</dbReference>
<dbReference type="SUPFAM" id="SSF51735">
    <property type="entry name" value="NAD(P)-binding Rossmann-fold domains"/>
    <property type="match status" value="1"/>
</dbReference>
<dbReference type="InterPro" id="IPR036291">
    <property type="entry name" value="NAD(P)-bd_dom_sf"/>
</dbReference>
<accession>A0A7W3JPX1</accession>
<organism evidence="2 3">
    <name type="scientific">Microbacterium halimionae</name>
    <dbReference type="NCBI Taxonomy" id="1526413"/>
    <lineage>
        <taxon>Bacteria</taxon>
        <taxon>Bacillati</taxon>
        <taxon>Actinomycetota</taxon>
        <taxon>Actinomycetes</taxon>
        <taxon>Micrococcales</taxon>
        <taxon>Microbacteriaceae</taxon>
        <taxon>Microbacterium</taxon>
    </lineage>
</organism>
<proteinExistence type="predicted"/>
<dbReference type="Gene3D" id="3.40.50.720">
    <property type="entry name" value="NAD(P)-binding Rossmann-like Domain"/>
    <property type="match status" value="1"/>
</dbReference>
<evidence type="ECO:0000313" key="2">
    <source>
        <dbReference type="EMBL" id="MBA8816847.1"/>
    </source>
</evidence>
<dbReference type="GO" id="GO:0019632">
    <property type="term" value="P:shikimate metabolic process"/>
    <property type="evidence" value="ECO:0007669"/>
    <property type="project" value="TreeGrafter"/>
</dbReference>
<dbReference type="InterPro" id="IPR046346">
    <property type="entry name" value="Aminoacid_DH-like_N_sf"/>
</dbReference>
<dbReference type="NCBIfam" id="NF001319">
    <property type="entry name" value="PRK00258.3-3"/>
    <property type="match status" value="1"/>
</dbReference>
<dbReference type="NCBIfam" id="NF009202">
    <property type="entry name" value="PRK12550.1"/>
    <property type="match status" value="1"/>
</dbReference>
<dbReference type="CDD" id="cd01065">
    <property type="entry name" value="NAD_bind_Shikimate_DH"/>
    <property type="match status" value="1"/>
</dbReference>
<comment type="caution">
    <text evidence="2">The sequence shown here is derived from an EMBL/GenBank/DDBJ whole genome shotgun (WGS) entry which is preliminary data.</text>
</comment>
<dbReference type="GO" id="GO:0004764">
    <property type="term" value="F:shikimate 3-dehydrogenase (NADP+) activity"/>
    <property type="evidence" value="ECO:0007669"/>
    <property type="project" value="UniProtKB-EC"/>
</dbReference>
<dbReference type="RefSeq" id="WP_167046241.1">
    <property type="nucleotide sequence ID" value="NZ_JAAOZB010000001.1"/>
</dbReference>
<dbReference type="GO" id="GO:0005829">
    <property type="term" value="C:cytosol"/>
    <property type="evidence" value="ECO:0007669"/>
    <property type="project" value="TreeGrafter"/>
</dbReference>
<sequence>MPILNKDMSLCISLSGRPSNIGTRFHNYLYDALGLNFVYKAFTTDDITAAIAGVRGLGIRGCSVSMPFKEAVIPLIDEMEPSAAAIESVNTIVNSDGVLTASNTDYEAVATLLESHAVDHALPVLVRGSGGMAKAVVAAFHGAGFEDLTVLARNAEKGSALADAYGYRHVTRDPAPGHGILVNVTPLGMNGSDADALAFSAAHVAEAAVVFDVVAFPSETPLIHAARKQDLPVITGAEVIALQAARQFERYTGVSLTAEHVAEASAFSRATQ</sequence>
<evidence type="ECO:0000313" key="3">
    <source>
        <dbReference type="Proteomes" id="UP000526083"/>
    </source>
</evidence>
<dbReference type="EC" id="1.1.1.25" evidence="2"/>
<name>A0A7W3JPX1_9MICO</name>
<dbReference type="SUPFAM" id="SSF53223">
    <property type="entry name" value="Aminoacid dehydrogenase-like, N-terminal domain"/>
    <property type="match status" value="1"/>
</dbReference>
<dbReference type="PANTHER" id="PTHR21089:SF9">
    <property type="entry name" value="SHIKIMATE DEHYDROGENASE-LIKE PROTEIN HI_0607"/>
    <property type="match status" value="1"/>
</dbReference>
<dbReference type="EMBL" id="JACGWY010000003">
    <property type="protein sequence ID" value="MBA8816847.1"/>
    <property type="molecule type" value="Genomic_DNA"/>
</dbReference>
<dbReference type="Proteomes" id="UP000526083">
    <property type="component" value="Unassembled WGS sequence"/>
</dbReference>
<feature type="domain" description="Shikimate dehydrogenase substrate binding N-terminal" evidence="1">
    <location>
        <begin position="24"/>
        <end position="92"/>
    </location>
</feature>
<dbReference type="Gene3D" id="3.40.50.10860">
    <property type="entry name" value="Leucine Dehydrogenase, chain A, domain 1"/>
    <property type="match status" value="1"/>
</dbReference>
<keyword evidence="2" id="KW-0560">Oxidoreductase</keyword>
<dbReference type="InterPro" id="IPR013708">
    <property type="entry name" value="Shikimate_DH-bd_N"/>
</dbReference>
<reference evidence="2 3" key="1">
    <citation type="submission" date="2020-07" db="EMBL/GenBank/DDBJ databases">
        <title>Sequencing the genomes of 1000 actinobacteria strains.</title>
        <authorList>
            <person name="Klenk H.-P."/>
        </authorList>
    </citation>
    <scope>NUCLEOTIDE SEQUENCE [LARGE SCALE GENOMIC DNA]</scope>
    <source>
        <strain evidence="2 3">DSM 27576</strain>
    </source>
</reference>
<protein>
    <submittedName>
        <fullName evidence="2">Shikimate dehydrogenase</fullName>
        <ecNumber evidence="2">1.1.1.25</ecNumber>
    </submittedName>
</protein>
<dbReference type="GO" id="GO:0050661">
    <property type="term" value="F:NADP binding"/>
    <property type="evidence" value="ECO:0007669"/>
    <property type="project" value="TreeGrafter"/>
</dbReference>
<evidence type="ECO:0000259" key="1">
    <source>
        <dbReference type="Pfam" id="PF08501"/>
    </source>
</evidence>
<gene>
    <name evidence="2" type="ORF">FHX48_001940</name>
</gene>
<keyword evidence="3" id="KW-1185">Reference proteome</keyword>
<dbReference type="GO" id="GO:0009423">
    <property type="term" value="P:chorismate biosynthetic process"/>
    <property type="evidence" value="ECO:0007669"/>
    <property type="project" value="TreeGrafter"/>
</dbReference>
<dbReference type="Pfam" id="PF08501">
    <property type="entry name" value="Shikimate_dh_N"/>
    <property type="match status" value="1"/>
</dbReference>
<dbReference type="InterPro" id="IPR022893">
    <property type="entry name" value="Shikimate_DH_fam"/>
</dbReference>
<dbReference type="AlphaFoldDB" id="A0A7W3JPX1"/>